<feature type="non-terminal residue" evidence="2">
    <location>
        <position position="1"/>
    </location>
</feature>
<gene>
    <name evidence="2" type="ORF">KR093_011007</name>
</gene>
<evidence type="ECO:0000313" key="2">
    <source>
        <dbReference type="EMBL" id="KAH8388018.1"/>
    </source>
</evidence>
<keyword evidence="1" id="KW-0732">Signal</keyword>
<feature type="non-terminal residue" evidence="2">
    <location>
        <position position="109"/>
    </location>
</feature>
<feature type="chain" id="PRO_5042197304" evidence="1">
    <location>
        <begin position="26"/>
        <end position="109"/>
    </location>
</feature>
<accession>A0AAD4PSD5</accession>
<feature type="signal peptide" evidence="1">
    <location>
        <begin position="1"/>
        <end position="25"/>
    </location>
</feature>
<dbReference type="AlphaFoldDB" id="A0AAD4PSD5"/>
<evidence type="ECO:0000313" key="3">
    <source>
        <dbReference type="Proteomes" id="UP001200034"/>
    </source>
</evidence>
<dbReference type="Proteomes" id="UP001200034">
    <property type="component" value="Unassembled WGS sequence"/>
</dbReference>
<proteinExistence type="predicted"/>
<name>A0AAD4PSD5_9MUSC</name>
<comment type="caution">
    <text evidence="2">The sequence shown here is derived from an EMBL/GenBank/DDBJ whole genome shotgun (WGS) entry which is preliminary data.</text>
</comment>
<dbReference type="EMBL" id="JAJJHW010000095">
    <property type="protein sequence ID" value="KAH8388018.1"/>
    <property type="molecule type" value="Genomic_DNA"/>
</dbReference>
<keyword evidence="3" id="KW-1185">Reference proteome</keyword>
<reference evidence="2" key="1">
    <citation type="journal article" date="2021" name="Mol. Ecol. Resour.">
        <title>Phylogenomic analyses of the genus Drosophila reveals genomic signals of climate adaptation.</title>
        <authorList>
            <person name="Li F."/>
            <person name="Rane R.V."/>
            <person name="Luria V."/>
            <person name="Xiong Z."/>
            <person name="Chen J."/>
            <person name="Li Z."/>
            <person name="Catullo R.A."/>
            <person name="Griffin P.C."/>
            <person name="Schiffer M."/>
            <person name="Pearce S."/>
            <person name="Lee S.F."/>
            <person name="McElroy K."/>
            <person name="Stocker A."/>
            <person name="Shirriffs J."/>
            <person name="Cockerell F."/>
            <person name="Coppin C."/>
            <person name="Sgro C.M."/>
            <person name="Karger A."/>
            <person name="Cain J.W."/>
            <person name="Weber J.A."/>
            <person name="Santpere G."/>
            <person name="Kirschner M.W."/>
            <person name="Hoffmann A.A."/>
            <person name="Oakeshott J.G."/>
            <person name="Zhang G."/>
        </authorList>
    </citation>
    <scope>NUCLEOTIDE SEQUENCE</scope>
    <source>
        <strain evidence="2">BGI-SZ-2011g</strain>
    </source>
</reference>
<protein>
    <submittedName>
        <fullName evidence="2">Uncharacterized protein</fullName>
    </submittedName>
</protein>
<sequence length="109" mass="12193">TAGATAMLRLGCLIWLLAIDASALGATRTQPQPLPLALQVRIRQCRQRCYQQTLAQNTSPALCRSRPDCYMCHDYCRVLVIAEWSLAAAMCADRNFCSRGCRTACQFHR</sequence>
<organism evidence="2 3">
    <name type="scientific">Drosophila rubida</name>
    <dbReference type="NCBI Taxonomy" id="30044"/>
    <lineage>
        <taxon>Eukaryota</taxon>
        <taxon>Metazoa</taxon>
        <taxon>Ecdysozoa</taxon>
        <taxon>Arthropoda</taxon>
        <taxon>Hexapoda</taxon>
        <taxon>Insecta</taxon>
        <taxon>Pterygota</taxon>
        <taxon>Neoptera</taxon>
        <taxon>Endopterygota</taxon>
        <taxon>Diptera</taxon>
        <taxon>Brachycera</taxon>
        <taxon>Muscomorpha</taxon>
        <taxon>Ephydroidea</taxon>
        <taxon>Drosophilidae</taxon>
        <taxon>Drosophila</taxon>
    </lineage>
</organism>
<evidence type="ECO:0000256" key="1">
    <source>
        <dbReference type="SAM" id="SignalP"/>
    </source>
</evidence>